<dbReference type="Proteomes" id="UP000663852">
    <property type="component" value="Unassembled WGS sequence"/>
</dbReference>
<organism evidence="1 2">
    <name type="scientific">Adineta ricciae</name>
    <name type="common">Rotifer</name>
    <dbReference type="NCBI Taxonomy" id="249248"/>
    <lineage>
        <taxon>Eukaryota</taxon>
        <taxon>Metazoa</taxon>
        <taxon>Spiralia</taxon>
        <taxon>Gnathifera</taxon>
        <taxon>Rotifera</taxon>
        <taxon>Eurotatoria</taxon>
        <taxon>Bdelloidea</taxon>
        <taxon>Adinetida</taxon>
        <taxon>Adinetidae</taxon>
        <taxon>Adineta</taxon>
    </lineage>
</organism>
<evidence type="ECO:0000313" key="2">
    <source>
        <dbReference type="Proteomes" id="UP000663852"/>
    </source>
</evidence>
<dbReference type="EMBL" id="CAJNOJ010000351">
    <property type="protein sequence ID" value="CAF1412789.1"/>
    <property type="molecule type" value="Genomic_DNA"/>
</dbReference>
<name>A0A815LR42_ADIRI</name>
<dbReference type="AlphaFoldDB" id="A0A815LR42"/>
<comment type="caution">
    <text evidence="1">The sequence shown here is derived from an EMBL/GenBank/DDBJ whole genome shotgun (WGS) entry which is preliminary data.</text>
</comment>
<evidence type="ECO:0000313" key="1">
    <source>
        <dbReference type="EMBL" id="CAF1412789.1"/>
    </source>
</evidence>
<protein>
    <submittedName>
        <fullName evidence="1">Uncharacterized protein</fullName>
    </submittedName>
</protein>
<sequence>MRSLITKKNRIERLLNDNNLMRRPSAWETIDHTDIIDDFPTLSEEDIGAFQLKCAPSYAAEKAGINDLTAAVPYSIQRCRSFPNLIRALTHSAHSQRRSYYPTIQLSSDGFLG</sequence>
<reference evidence="1" key="1">
    <citation type="submission" date="2021-02" db="EMBL/GenBank/DDBJ databases">
        <authorList>
            <person name="Nowell W R."/>
        </authorList>
    </citation>
    <scope>NUCLEOTIDE SEQUENCE</scope>
</reference>
<gene>
    <name evidence="1" type="ORF">EDS130_LOCUS36856</name>
</gene>
<proteinExistence type="predicted"/>
<accession>A0A815LR42</accession>